<comment type="caution">
    <text evidence="3">The sequence shown here is derived from an EMBL/GenBank/DDBJ whole genome shotgun (WGS) entry which is preliminary data.</text>
</comment>
<evidence type="ECO:0000259" key="2">
    <source>
        <dbReference type="Pfam" id="PF00881"/>
    </source>
</evidence>
<dbReference type="PANTHER" id="PTHR43745">
    <property type="entry name" value="NITROREDUCTASE MJ1384-RELATED"/>
    <property type="match status" value="1"/>
</dbReference>
<feature type="chain" id="PRO_5047497381" evidence="1">
    <location>
        <begin position="26"/>
        <end position="225"/>
    </location>
</feature>
<feature type="domain" description="Nitroreductase" evidence="2">
    <location>
        <begin position="56"/>
        <end position="224"/>
    </location>
</feature>
<proteinExistence type="predicted"/>
<dbReference type="SUPFAM" id="SSF55469">
    <property type="entry name" value="FMN-dependent nitroreductase-like"/>
    <property type="match status" value="1"/>
</dbReference>
<dbReference type="InterPro" id="IPR000415">
    <property type="entry name" value="Nitroreductase-like"/>
</dbReference>
<evidence type="ECO:0000313" key="4">
    <source>
        <dbReference type="Proteomes" id="UP001460202"/>
    </source>
</evidence>
<sequence>MKTKLFACAALLLAACGGVPSAQKAAESRTEVKHGPEIVLSAPDTVGGATVGQALAARRSWREYSAEPLTLEELSGVMWAAAGINRPDQGRLTAPSALALYPIRVYAFFAEGAYAYDARAHKLVRVAEGDLRKLAGMQDFVFKAPLNLVYVADLSVYDGKNIPAEHVRYLCGQDAAGYAENVNLYTAGHGLRSITRGSLPEAELMAALGLDPSRCFAALAQTVGK</sequence>
<dbReference type="PROSITE" id="PS51257">
    <property type="entry name" value="PROKAR_LIPOPROTEIN"/>
    <property type="match status" value="1"/>
</dbReference>
<dbReference type="CDD" id="cd02142">
    <property type="entry name" value="McbC_SagB-like_oxidoreductase"/>
    <property type="match status" value="1"/>
</dbReference>
<keyword evidence="4" id="KW-1185">Reference proteome</keyword>
<organism evidence="3 4">
    <name type="scientific">Alistipes intestinihominis</name>
    <dbReference type="NCBI Taxonomy" id="3133172"/>
    <lineage>
        <taxon>Bacteria</taxon>
        <taxon>Pseudomonadati</taxon>
        <taxon>Bacteroidota</taxon>
        <taxon>Bacteroidia</taxon>
        <taxon>Bacteroidales</taxon>
        <taxon>Rikenellaceae</taxon>
        <taxon>Alistipes</taxon>
    </lineage>
</organism>
<dbReference type="Proteomes" id="UP001460202">
    <property type="component" value="Unassembled WGS sequence"/>
</dbReference>
<gene>
    <name evidence="3" type="ORF">WMO46_12165</name>
</gene>
<dbReference type="RefSeq" id="WP_276714817.1">
    <property type="nucleotide sequence ID" value="NZ_JBBMFL010000015.1"/>
</dbReference>
<accession>A0ABV1GZ55</accession>
<protein>
    <submittedName>
        <fullName evidence="3">SagB/ThcOx family dehydrogenase</fullName>
    </submittedName>
</protein>
<evidence type="ECO:0000313" key="3">
    <source>
        <dbReference type="EMBL" id="MEQ2545698.1"/>
    </source>
</evidence>
<feature type="signal peptide" evidence="1">
    <location>
        <begin position="1"/>
        <end position="25"/>
    </location>
</feature>
<dbReference type="Gene3D" id="3.40.109.10">
    <property type="entry name" value="NADH Oxidase"/>
    <property type="match status" value="1"/>
</dbReference>
<reference evidence="3 4" key="1">
    <citation type="submission" date="2024-03" db="EMBL/GenBank/DDBJ databases">
        <title>Human intestinal bacterial collection.</title>
        <authorList>
            <person name="Pauvert C."/>
            <person name="Hitch T.C.A."/>
            <person name="Clavel T."/>
        </authorList>
    </citation>
    <scope>NUCLEOTIDE SEQUENCE [LARGE SCALE GENOMIC DNA]</scope>
    <source>
        <strain evidence="3 4">CLA-KB-H122</strain>
    </source>
</reference>
<evidence type="ECO:0000256" key="1">
    <source>
        <dbReference type="SAM" id="SignalP"/>
    </source>
</evidence>
<dbReference type="PANTHER" id="PTHR43745:SF2">
    <property type="entry name" value="NITROREDUCTASE MJ1384-RELATED"/>
    <property type="match status" value="1"/>
</dbReference>
<dbReference type="Pfam" id="PF00881">
    <property type="entry name" value="Nitroreductase"/>
    <property type="match status" value="1"/>
</dbReference>
<dbReference type="EMBL" id="JBBMFL010000015">
    <property type="protein sequence ID" value="MEQ2545698.1"/>
    <property type="molecule type" value="Genomic_DNA"/>
</dbReference>
<dbReference type="InterPro" id="IPR029479">
    <property type="entry name" value="Nitroreductase"/>
</dbReference>
<dbReference type="InterPro" id="IPR052544">
    <property type="entry name" value="Bacteriocin_Proc_Enz"/>
</dbReference>
<keyword evidence="1" id="KW-0732">Signal</keyword>
<name>A0ABV1GZ55_9BACT</name>